<feature type="region of interest" description="Disordered" evidence="3">
    <location>
        <begin position="136"/>
        <end position="177"/>
    </location>
</feature>
<dbReference type="Pfam" id="PF12014">
    <property type="entry name" value="Cyclin_D1_bind"/>
    <property type="match status" value="1"/>
</dbReference>
<evidence type="ECO:0000256" key="3">
    <source>
        <dbReference type="SAM" id="MobiDB-lite"/>
    </source>
</evidence>
<evidence type="ECO:0000256" key="1">
    <source>
        <dbReference type="ARBA" id="ARBA00004906"/>
    </source>
</evidence>
<evidence type="ECO:0000256" key="2">
    <source>
        <dbReference type="ARBA" id="ARBA00022786"/>
    </source>
</evidence>
<gene>
    <name evidence="4" type="ORF">B0T25DRAFT_520998</name>
</gene>
<dbReference type="InterPro" id="IPR036047">
    <property type="entry name" value="F-box-like_dom_sf"/>
</dbReference>
<name>A0AAJ0HCC3_9PEZI</name>
<proteinExistence type="predicted"/>
<sequence length="493" mass="56795">MVLLSPADLVSLAETCHSLHARAMEDYPWRLFVQQNVPGIRVTSPYPFKNYRHLYEAHDPRWFLSRYKIWFSDQDLTGRLVIVRYDQRRGCIEGYQLVAKKRSPSSMEPWQADPRVRIHSFKPDVKLHLDKPILHIPPNRVRGPRTNPDYTGTQLPTEGFTRSSSSNDSGGEVDLDDYERRAKKVDRFRAVLPMDMDDNTSMHHSFMLARPLDPRRAESHSVSKFPYNNVWPPPTIPARHRTFGFDNEEAQQISINQPSTRSEMSEMHFRIRKWLEMRNWRASANRETYGNLNVPVWPVALGGLQRVGPGRLHIGEEISTYTTLDPQLYTPTPEKPYQGIWVGDYSGHGCEFLLIHQPDSPDGERFDPGSNVQMEDETAEAFAQRRAEEMTWHGRLVAVKLTGDPNVPRGEYTFVVDDLGKGGFVGMLYEPPFDGVRVVKSRGHIAESGFRQDEFVDSHIFLISHDRLAQHWLGFGHISYFERVNIDQFLVPG</sequence>
<dbReference type="PANTHER" id="PTHR10706">
    <property type="entry name" value="F-BOX FAMILY PROTEIN"/>
    <property type="match status" value="1"/>
</dbReference>
<dbReference type="Proteomes" id="UP001275084">
    <property type="component" value="Unassembled WGS sequence"/>
</dbReference>
<dbReference type="InterPro" id="IPR045048">
    <property type="entry name" value="FBXO31/39"/>
</dbReference>
<keyword evidence="2" id="KW-0833">Ubl conjugation pathway</keyword>
<dbReference type="AlphaFoldDB" id="A0AAJ0HCC3"/>
<comment type="caution">
    <text evidence="4">The sequence shown here is derived from an EMBL/GenBank/DDBJ whole genome shotgun (WGS) entry which is preliminary data.</text>
</comment>
<dbReference type="PANTHER" id="PTHR10706:SF130">
    <property type="entry name" value="F-BOX ONLY PROTEIN 31"/>
    <property type="match status" value="1"/>
</dbReference>
<evidence type="ECO:0000313" key="5">
    <source>
        <dbReference type="Proteomes" id="UP001275084"/>
    </source>
</evidence>
<dbReference type="SUPFAM" id="SSF81383">
    <property type="entry name" value="F-box domain"/>
    <property type="match status" value="1"/>
</dbReference>
<accession>A0AAJ0HCC3</accession>
<evidence type="ECO:0000313" key="4">
    <source>
        <dbReference type="EMBL" id="KAK3346619.1"/>
    </source>
</evidence>
<protein>
    <recommendedName>
        <fullName evidence="6">F-box domain-containing protein</fullName>
    </recommendedName>
</protein>
<reference evidence="4" key="2">
    <citation type="submission" date="2023-06" db="EMBL/GenBank/DDBJ databases">
        <authorList>
            <consortium name="Lawrence Berkeley National Laboratory"/>
            <person name="Haridas S."/>
            <person name="Hensen N."/>
            <person name="Bonometti L."/>
            <person name="Westerberg I."/>
            <person name="Brannstrom I.O."/>
            <person name="Guillou S."/>
            <person name="Cros-Aarteil S."/>
            <person name="Calhoun S."/>
            <person name="Kuo A."/>
            <person name="Mondo S."/>
            <person name="Pangilinan J."/>
            <person name="Riley R."/>
            <person name="Labutti K."/>
            <person name="Andreopoulos B."/>
            <person name="Lipzen A."/>
            <person name="Chen C."/>
            <person name="Yanf M."/>
            <person name="Daum C."/>
            <person name="Ng V."/>
            <person name="Clum A."/>
            <person name="Steindorff A."/>
            <person name="Ohm R."/>
            <person name="Martin F."/>
            <person name="Silar P."/>
            <person name="Natvig D."/>
            <person name="Lalanne C."/>
            <person name="Gautier V."/>
            <person name="Ament-Velasquez S.L."/>
            <person name="Kruys A."/>
            <person name="Hutchinson M.I."/>
            <person name="Powell A.J."/>
            <person name="Barry K."/>
            <person name="Miller A.N."/>
            <person name="Grigoriev I.V."/>
            <person name="Debuchy R."/>
            <person name="Gladieux P."/>
            <person name="Thoren M.H."/>
            <person name="Johannesson H."/>
        </authorList>
    </citation>
    <scope>NUCLEOTIDE SEQUENCE</scope>
    <source>
        <strain evidence="4">CBS 955.72</strain>
    </source>
</reference>
<keyword evidence="5" id="KW-1185">Reference proteome</keyword>
<comment type="pathway">
    <text evidence="1">Protein modification; protein ubiquitination.</text>
</comment>
<organism evidence="4 5">
    <name type="scientific">Lasiosphaeria hispida</name>
    <dbReference type="NCBI Taxonomy" id="260671"/>
    <lineage>
        <taxon>Eukaryota</taxon>
        <taxon>Fungi</taxon>
        <taxon>Dikarya</taxon>
        <taxon>Ascomycota</taxon>
        <taxon>Pezizomycotina</taxon>
        <taxon>Sordariomycetes</taxon>
        <taxon>Sordariomycetidae</taxon>
        <taxon>Sordariales</taxon>
        <taxon>Lasiosphaeriaceae</taxon>
        <taxon>Lasiosphaeria</taxon>
    </lineage>
</organism>
<feature type="compositionally biased region" description="Polar residues" evidence="3">
    <location>
        <begin position="148"/>
        <end position="169"/>
    </location>
</feature>
<dbReference type="EMBL" id="JAUIQD010000006">
    <property type="protein sequence ID" value="KAK3346619.1"/>
    <property type="molecule type" value="Genomic_DNA"/>
</dbReference>
<evidence type="ECO:0008006" key="6">
    <source>
        <dbReference type="Google" id="ProtNLM"/>
    </source>
</evidence>
<reference evidence="4" key="1">
    <citation type="journal article" date="2023" name="Mol. Phylogenet. Evol.">
        <title>Genome-scale phylogeny and comparative genomics of the fungal order Sordariales.</title>
        <authorList>
            <person name="Hensen N."/>
            <person name="Bonometti L."/>
            <person name="Westerberg I."/>
            <person name="Brannstrom I.O."/>
            <person name="Guillou S."/>
            <person name="Cros-Aarteil S."/>
            <person name="Calhoun S."/>
            <person name="Haridas S."/>
            <person name="Kuo A."/>
            <person name="Mondo S."/>
            <person name="Pangilinan J."/>
            <person name="Riley R."/>
            <person name="LaButti K."/>
            <person name="Andreopoulos B."/>
            <person name="Lipzen A."/>
            <person name="Chen C."/>
            <person name="Yan M."/>
            <person name="Daum C."/>
            <person name="Ng V."/>
            <person name="Clum A."/>
            <person name="Steindorff A."/>
            <person name="Ohm R.A."/>
            <person name="Martin F."/>
            <person name="Silar P."/>
            <person name="Natvig D.O."/>
            <person name="Lalanne C."/>
            <person name="Gautier V."/>
            <person name="Ament-Velasquez S.L."/>
            <person name="Kruys A."/>
            <person name="Hutchinson M.I."/>
            <person name="Powell A.J."/>
            <person name="Barry K."/>
            <person name="Miller A.N."/>
            <person name="Grigoriev I.V."/>
            <person name="Debuchy R."/>
            <person name="Gladieux P."/>
            <person name="Hiltunen Thoren M."/>
            <person name="Johannesson H."/>
        </authorList>
    </citation>
    <scope>NUCLEOTIDE SEQUENCE</scope>
    <source>
        <strain evidence="4">CBS 955.72</strain>
    </source>
</reference>